<reference evidence="2 3" key="1">
    <citation type="journal article" date="2018" name="BMC Genomics">
        <title>Comparative genome analyses reveal sequence features reflecting distinct modes of host-adaptation between dicot and monocot powdery mildew.</title>
        <authorList>
            <person name="Wu Y."/>
            <person name="Ma X."/>
            <person name="Pan Z."/>
            <person name="Kale S.D."/>
            <person name="Song Y."/>
            <person name="King H."/>
            <person name="Zhang Q."/>
            <person name="Presley C."/>
            <person name="Deng X."/>
            <person name="Wei C.I."/>
            <person name="Xiao S."/>
        </authorList>
    </citation>
    <scope>NUCLEOTIDE SEQUENCE [LARGE SCALE GENOMIC DNA]</scope>
    <source>
        <strain evidence="2">UMSG3</strain>
    </source>
</reference>
<comment type="caution">
    <text evidence="2">The sequence shown here is derived from an EMBL/GenBank/DDBJ whole genome shotgun (WGS) entry which is preliminary data.</text>
</comment>
<accession>A0A420I0U0</accession>
<dbReference type="AlphaFoldDB" id="A0A420I0U0"/>
<name>A0A420I0U0_9PEZI</name>
<keyword evidence="3" id="KW-1185">Reference proteome</keyword>
<evidence type="ECO:0000313" key="2">
    <source>
        <dbReference type="EMBL" id="RKF63306.1"/>
    </source>
</evidence>
<gene>
    <name evidence="2" type="ORF">GcM3_140015</name>
</gene>
<dbReference type="EMBL" id="MCBQ01014041">
    <property type="protein sequence ID" value="RKF63306.1"/>
    <property type="molecule type" value="Genomic_DNA"/>
</dbReference>
<protein>
    <submittedName>
        <fullName evidence="2">Uncharacterized protein</fullName>
    </submittedName>
</protein>
<proteinExistence type="predicted"/>
<evidence type="ECO:0000256" key="1">
    <source>
        <dbReference type="SAM" id="MobiDB-lite"/>
    </source>
</evidence>
<feature type="region of interest" description="Disordered" evidence="1">
    <location>
        <begin position="1"/>
        <end position="39"/>
    </location>
</feature>
<dbReference type="Proteomes" id="UP000283383">
    <property type="component" value="Unassembled WGS sequence"/>
</dbReference>
<evidence type="ECO:0000313" key="3">
    <source>
        <dbReference type="Proteomes" id="UP000283383"/>
    </source>
</evidence>
<sequence length="66" mass="7905">MDFNESIPELPMDMHPTPTTNKPEQPQLRLPPRPQPKRLDLGKVKENEKKIQDNRLFVRISFEHDW</sequence>
<organism evidence="2 3">
    <name type="scientific">Golovinomyces cichoracearum</name>
    <dbReference type="NCBI Taxonomy" id="62708"/>
    <lineage>
        <taxon>Eukaryota</taxon>
        <taxon>Fungi</taxon>
        <taxon>Dikarya</taxon>
        <taxon>Ascomycota</taxon>
        <taxon>Pezizomycotina</taxon>
        <taxon>Leotiomycetes</taxon>
        <taxon>Erysiphales</taxon>
        <taxon>Erysiphaceae</taxon>
        <taxon>Golovinomyces</taxon>
    </lineage>
</organism>
<feature type="non-terminal residue" evidence="2">
    <location>
        <position position="66"/>
    </location>
</feature>